<feature type="domain" description="NADPH-dependent FMN reductase-like" evidence="3">
    <location>
        <begin position="4"/>
        <end position="149"/>
    </location>
</feature>
<dbReference type="PANTHER" id="PTHR43278:SF1">
    <property type="entry name" value="IRON-SULFUR FLAVOPROTEIN MJ1083"/>
    <property type="match status" value="1"/>
</dbReference>
<dbReference type="InterPro" id="IPR051796">
    <property type="entry name" value="ISF_SsuE-like"/>
</dbReference>
<keyword evidence="1" id="KW-0285">Flavoprotein</keyword>
<dbReference type="Proteomes" id="UP000248057">
    <property type="component" value="Unassembled WGS sequence"/>
</dbReference>
<evidence type="ECO:0000313" key="5">
    <source>
        <dbReference type="Proteomes" id="UP000248057"/>
    </source>
</evidence>
<sequence length="177" mass="18988">MAKKVLVIVSSPRKGGNSELLCDRFISGAEEAGHQVEKICLKGKKIAPCIACEACLNNGGVCVQKDDMGEILEKLIAADVIVLSTPVYYYSICAQLKIMIDRTLAGGSRLKSKEFYFIATAADGAHVMECTMNDMQGFVNCVPGSVVKGKVYGSAFHVGEIQGRPAMEEAYALGRNC</sequence>
<dbReference type="Pfam" id="PF03358">
    <property type="entry name" value="FMN_red"/>
    <property type="match status" value="1"/>
</dbReference>
<evidence type="ECO:0000256" key="2">
    <source>
        <dbReference type="ARBA" id="ARBA00022643"/>
    </source>
</evidence>
<evidence type="ECO:0000256" key="1">
    <source>
        <dbReference type="ARBA" id="ARBA00022630"/>
    </source>
</evidence>
<dbReference type="RefSeq" id="WP_110323767.1">
    <property type="nucleotide sequence ID" value="NZ_QJKD01000008.1"/>
</dbReference>
<accession>A0A2V3Y1U9</accession>
<reference evidence="4 5" key="1">
    <citation type="submission" date="2018-05" db="EMBL/GenBank/DDBJ databases">
        <title>Genomic Encyclopedia of Type Strains, Phase IV (KMG-IV): sequencing the most valuable type-strain genomes for metagenomic binning, comparative biology and taxonomic classification.</title>
        <authorList>
            <person name="Goeker M."/>
        </authorList>
    </citation>
    <scope>NUCLEOTIDE SEQUENCE [LARGE SCALE GENOMIC DNA]</scope>
    <source>
        <strain evidence="4 5">DSM 24995</strain>
    </source>
</reference>
<dbReference type="GO" id="GO:0016491">
    <property type="term" value="F:oxidoreductase activity"/>
    <property type="evidence" value="ECO:0007669"/>
    <property type="project" value="InterPro"/>
</dbReference>
<dbReference type="Gene3D" id="3.40.50.360">
    <property type="match status" value="1"/>
</dbReference>
<keyword evidence="5" id="KW-1185">Reference proteome</keyword>
<protein>
    <submittedName>
        <fullName evidence="4">Multimeric flavodoxin WrbA</fullName>
    </submittedName>
</protein>
<dbReference type="AlphaFoldDB" id="A0A2V3Y1U9"/>
<evidence type="ECO:0000313" key="4">
    <source>
        <dbReference type="EMBL" id="PXX51944.1"/>
    </source>
</evidence>
<proteinExistence type="predicted"/>
<dbReference type="PANTHER" id="PTHR43278">
    <property type="entry name" value="NAD(P)H-DEPENDENT FMN-CONTAINING OXIDOREDUCTASE YWQN-RELATED"/>
    <property type="match status" value="1"/>
</dbReference>
<organism evidence="4 5">
    <name type="scientific">Hungatella effluvii</name>
    <dbReference type="NCBI Taxonomy" id="1096246"/>
    <lineage>
        <taxon>Bacteria</taxon>
        <taxon>Bacillati</taxon>
        <taxon>Bacillota</taxon>
        <taxon>Clostridia</taxon>
        <taxon>Lachnospirales</taxon>
        <taxon>Lachnospiraceae</taxon>
        <taxon>Hungatella</taxon>
    </lineage>
</organism>
<dbReference type="SUPFAM" id="SSF52218">
    <property type="entry name" value="Flavoproteins"/>
    <property type="match status" value="1"/>
</dbReference>
<gene>
    <name evidence="4" type="ORF">DFR60_10827</name>
</gene>
<evidence type="ECO:0000259" key="3">
    <source>
        <dbReference type="Pfam" id="PF03358"/>
    </source>
</evidence>
<name>A0A2V3Y1U9_9FIRM</name>
<dbReference type="GeneID" id="86062437"/>
<comment type="caution">
    <text evidence="4">The sequence shown here is derived from an EMBL/GenBank/DDBJ whole genome shotgun (WGS) entry which is preliminary data.</text>
</comment>
<keyword evidence="2" id="KW-0288">FMN</keyword>
<dbReference type="InterPro" id="IPR005025">
    <property type="entry name" value="FMN_Rdtase-like_dom"/>
</dbReference>
<dbReference type="InterPro" id="IPR029039">
    <property type="entry name" value="Flavoprotein-like_sf"/>
</dbReference>
<dbReference type="EMBL" id="QJKD01000008">
    <property type="protein sequence ID" value="PXX51944.1"/>
    <property type="molecule type" value="Genomic_DNA"/>
</dbReference>